<feature type="chain" id="PRO_5030056693" description="PKD domain-containing protein" evidence="1">
    <location>
        <begin position="21"/>
        <end position="492"/>
    </location>
</feature>
<dbReference type="Pfam" id="PF18911">
    <property type="entry name" value="PKD_4"/>
    <property type="match status" value="1"/>
</dbReference>
<gene>
    <name evidence="3" type="ORF">DFO77_11293</name>
</gene>
<evidence type="ECO:0000313" key="4">
    <source>
        <dbReference type="Proteomes" id="UP000252733"/>
    </source>
</evidence>
<sequence>MKNILKTGIMMAMASLLFVACEPQEFDDYDLGAAPQAEQLSFSVSPKSDQPNVIAFSNTTDRPGIASWDFGNGAGSKGQSVTSEYPFAGSYDVTMTLVTDGGAATVTKTIEVAEDDLSLLENPLYTALTGGADNAEGKTWVFDQYNGGHFGVGPGEAFADGPTMTADWWNAGANEKLESSLYTNKFTFKQVGVELIWENNGFVYTNGAGADALADMGYTNAVVPPAGDFDVEYAPNASYNFSLVTSDSTLILSDGAFMGHYAGTSTFKILSISENEMYLRAQSTVEPVNAWYYRLIPEELNVEPEEPELPLEANLLSEDFESETPSVVFATEAMGDRTNAHYQNPAPFNGNTSDYVYLYEKKAGEFYSNISYVAEDYKFDLTTQNKISLQVFIPSYNDYTTENNVAGSWIANNQLQASIAVKLQNNDLGGSAWETQTEILETGIETGKWIELTFDFSNVADREDYNKIVIQFGTEGHDGGGIFFFDDFEFHE</sequence>
<dbReference type="InterPro" id="IPR035986">
    <property type="entry name" value="PKD_dom_sf"/>
</dbReference>
<reference evidence="3 4" key="1">
    <citation type="submission" date="2018-07" db="EMBL/GenBank/DDBJ databases">
        <title>Freshwater and sediment microbial communities from various areas in North America, analyzing microbe dynamics in response to fracking.</title>
        <authorList>
            <person name="Lamendella R."/>
        </authorList>
    </citation>
    <scope>NUCLEOTIDE SEQUENCE [LARGE SCALE GENOMIC DNA]</scope>
    <source>
        <strain evidence="3 4">160A</strain>
    </source>
</reference>
<evidence type="ECO:0000313" key="3">
    <source>
        <dbReference type="EMBL" id="RCW33929.1"/>
    </source>
</evidence>
<comment type="caution">
    <text evidence="3">The sequence shown here is derived from an EMBL/GenBank/DDBJ whole genome shotgun (WGS) entry which is preliminary data.</text>
</comment>
<evidence type="ECO:0000259" key="2">
    <source>
        <dbReference type="PROSITE" id="PS50093"/>
    </source>
</evidence>
<dbReference type="Gene3D" id="2.60.40.10">
    <property type="entry name" value="Immunoglobulins"/>
    <property type="match status" value="1"/>
</dbReference>
<dbReference type="SUPFAM" id="SSF49299">
    <property type="entry name" value="PKD domain"/>
    <property type="match status" value="1"/>
</dbReference>
<name>A0A2T0XQ82_9BACT</name>
<proteinExistence type="predicted"/>
<dbReference type="Proteomes" id="UP000252733">
    <property type="component" value="Unassembled WGS sequence"/>
</dbReference>
<organism evidence="3 4">
    <name type="scientific">Marinilabilia salmonicolor</name>
    <dbReference type="NCBI Taxonomy" id="989"/>
    <lineage>
        <taxon>Bacteria</taxon>
        <taxon>Pseudomonadati</taxon>
        <taxon>Bacteroidota</taxon>
        <taxon>Bacteroidia</taxon>
        <taxon>Marinilabiliales</taxon>
        <taxon>Marinilabiliaceae</taxon>
        <taxon>Marinilabilia</taxon>
    </lineage>
</organism>
<dbReference type="InterPro" id="IPR022409">
    <property type="entry name" value="PKD/Chitinase_dom"/>
</dbReference>
<evidence type="ECO:0000256" key="1">
    <source>
        <dbReference type="SAM" id="SignalP"/>
    </source>
</evidence>
<dbReference type="SMART" id="SM00089">
    <property type="entry name" value="PKD"/>
    <property type="match status" value="1"/>
</dbReference>
<feature type="domain" description="PKD" evidence="2">
    <location>
        <begin position="57"/>
        <end position="112"/>
    </location>
</feature>
<keyword evidence="4" id="KW-1185">Reference proteome</keyword>
<accession>A0A2T0XQ82</accession>
<dbReference type="RefSeq" id="WP_106152451.1">
    <property type="nucleotide sequence ID" value="NZ_PVTS01000004.1"/>
</dbReference>
<dbReference type="InterPro" id="IPR000601">
    <property type="entry name" value="PKD_dom"/>
</dbReference>
<dbReference type="PROSITE" id="PS50093">
    <property type="entry name" value="PKD"/>
    <property type="match status" value="1"/>
</dbReference>
<dbReference type="OrthoDB" id="5381604at2"/>
<dbReference type="InterPro" id="IPR013783">
    <property type="entry name" value="Ig-like_fold"/>
</dbReference>
<keyword evidence="1" id="KW-0732">Signal</keyword>
<dbReference type="STRING" id="1168289.GCA_000259075_01930"/>
<dbReference type="AlphaFoldDB" id="A0A2T0XQ82"/>
<dbReference type="Gene3D" id="2.60.120.260">
    <property type="entry name" value="Galactose-binding domain-like"/>
    <property type="match status" value="1"/>
</dbReference>
<dbReference type="CDD" id="cd00146">
    <property type="entry name" value="PKD"/>
    <property type="match status" value="1"/>
</dbReference>
<feature type="signal peptide" evidence="1">
    <location>
        <begin position="1"/>
        <end position="20"/>
    </location>
</feature>
<dbReference type="PROSITE" id="PS51257">
    <property type="entry name" value="PROKAR_LIPOPROTEIN"/>
    <property type="match status" value="1"/>
</dbReference>
<dbReference type="EMBL" id="QPIZ01000012">
    <property type="protein sequence ID" value="RCW33929.1"/>
    <property type="molecule type" value="Genomic_DNA"/>
</dbReference>
<protein>
    <recommendedName>
        <fullName evidence="2">PKD domain-containing protein</fullName>
    </recommendedName>
</protein>